<feature type="compositionally biased region" description="Pro residues" evidence="5">
    <location>
        <begin position="1632"/>
        <end position="1644"/>
    </location>
</feature>
<evidence type="ECO:0000256" key="1">
    <source>
        <dbReference type="ARBA" id="ARBA00022853"/>
    </source>
</evidence>
<dbReference type="GO" id="GO:0006355">
    <property type="term" value="P:regulation of DNA-templated transcription"/>
    <property type="evidence" value="ECO:0007669"/>
    <property type="project" value="InterPro"/>
</dbReference>
<dbReference type="SUPFAM" id="SSF48371">
    <property type="entry name" value="ARM repeat"/>
    <property type="match status" value="1"/>
</dbReference>
<feature type="region of interest" description="Disordered" evidence="5">
    <location>
        <begin position="1104"/>
        <end position="1133"/>
    </location>
</feature>
<sequence length="2012" mass="213681">MRPVRLCRAVLGHIYTLRSYNGLSADLYKASEYDRLALSLISPLPNEQDFAVNVCTLLSNEGKHTLKLDKYPRVIDFLLAHAGVFNHSSMRELFEEVYGNMRKNSLQHFWSDALADLDLCELGDETLFTTKKPKVKEVICEAGGKAGLAGASCISDRPSRSNSRCSDRFIVKNGGDGDVMEKMDLDILSNRTEEEREGMVDSATSMEVDAVDLFVDTCATETVERTDTVRQEFYEEGEDGLLCEMDLKENTKTESRLKVPLKIEPADLELFCLGRSFGTQDYVGQRVLQVATILRNLSFVEENVIVLARNMTFLRFVLLCAGSRWNCLHQLGLDMLGNVAHEVMMEDPTTDRLAACMLNSLTHGLHSQDRLVILSCLEVLNKLSQKDENEDIMLRYLDQRVYDQVCTFLTLHDIMLLIYTLECLYSLSSLGERACNCIVRVHGAIDTLVSLITVEAQSYGPKACILMRVVETVSGTQAGATTTTTTTTTALATGTPNPNPPVPAVSPAVRPPAATTPHRQSTPQRVVIGAPQPAVATPVTLTVAQTPQQYQQQQHAHQQAAQENEQFALAWLRATFEPATGCRMEQAELYKQYLTACAKIGRRGVIAPLHFPRCVRSVFGGTVGPNPQKHSNGISGSGDQPGTNSQMFYEGIKVRANPFSIPVSVSGTVQQPPSPQPAQQSLAPSVPVQRKGLNIVTKTVTPPPPTTSPVPQITSESSATSGDTSLPLAPAPASPILKAQLSAPPKQRDSPKGDTKSQVLAHPHLTQALLGSGGGSPSPTTGGKALAGSNKEVAGGGPPTSLIKSLLATKVNAASSECMMPQSATVAGSSMMPAACSTTTTTASTSTKQPPTAPQVTQRQQQQRLLQQQLQSQKTDSSSPPPLLPPSTSNNIQGKGVTNVINKSKSTTAAVATTTTTIVKTPDSRQRASRINGARTPLQVQSQTTPLQAQTQTQIEPFRDATGDSSNNGSCSMTASITITTTATTTTQCVASPGVITQVPARAITENHVPSPALAVGGGNLALRGRREPPQPPPPPLAPLSNSCLPSRLDIEDSDSTGNNSLASSSRDCSGTGAGNISSTDDGENSLTSFEGLLLNGVPHSLDIDAASNDSSSKDSARSSLQQQNPKPPGTKSLMLADLLEKKVDKKDPPILNGVLGKELRIGEKGLELVENHLEKVLKESSITQTKPIDVKEPTKNIGGISDICSESVGVVRTVGQVSNNLTSVSTIEKGNTAFKTVGIGTTDEPLMSNSVMTSSEQVKYGVVTQQTQTVQSLKRPSSESLGTEDGILETKRPHLSPESAMNGTASPGPVTAVIDQNPAPLSPGSTDKSTSSSVSNDNTEVVNASPSAANLYAALAASALEDEPDLELPPPPPTQVLVQSASGLRQAVFLGQGVESGSQQQLIVTAAPRQIIVSQGQLAPQGQVLITAGGQIALQQTPNAATATIKTPAGHQAVPVLVQTGSSAAQRAQISAVTHSQGAQLVQAGQMVLSQSSSGQFIFSQAPAQGQVQLVQAGSGQAGQYIIPASSGCGSGQTHYVVAQPQTALVQGQTQTVLVAQTPQQQGTGTKTIIILQPQSSSATTHHQKVVVTPQGQPVVVTQVPRPILQSPAISNPPSASIPPPALVPTSNAPVLPPPAPASPSPQPVKHVNTATVATSTNTTPVHMPSRVASTGTSTSLPPSQPQTRAITPTNSSTTTLSPLSPSPVTAMKASAKPSTALPSVPRPPLSPSPTALNSPRATLVQPPKQTRTLPNLRPQPSSTPVNETNLDKSTLQTSVRSTKSPCQPAAPQTRLTTAGSIADQAIFLCEWRGCMRSFKSANEVYMHACEAHCPLGSEEIQCLWERCDAMKRKRFSLMTHLYDRHCNADVLRMMAVRRRQLSQSGRSEIPPPQPPPPHPGYAPNAAFHAIKRHALEFVNPKEMMRPAKPGPPATIPARTGPSPPEQDDNEGPVTKSIRLTSSLILRNLVIYSTNGRRFLRSYEPHLASVALSNVESSRTIAQVLYDMNQQTSQR</sequence>
<dbReference type="Pfam" id="PF02257">
    <property type="entry name" value="RFX_DNA_binding"/>
    <property type="match status" value="1"/>
</dbReference>
<dbReference type="PROSITE" id="PS00028">
    <property type="entry name" value="ZINC_FINGER_C2H2_1"/>
    <property type="match status" value="1"/>
</dbReference>
<dbReference type="PROSITE" id="PS51526">
    <property type="entry name" value="RFX_DBD"/>
    <property type="match status" value="1"/>
</dbReference>
<proteinExistence type="evidence at transcript level"/>
<reference evidence="8" key="1">
    <citation type="journal article" date="2018" name="Insect Sci.">
        <title>Transcriptomic analysis of epigenetic modification genes in the termite Reticulitermes speratus.</title>
        <authorList>
            <person name="Mitaka Y."/>
            <person name="Tasaki E."/>
            <person name="Nozaki T."/>
            <person name="Fuchikawa T."/>
            <person name="Kobayashi K."/>
            <person name="Matsuura K."/>
        </authorList>
    </citation>
    <scope>NUCLEOTIDE SEQUENCE</scope>
</reference>
<protein>
    <submittedName>
        <fullName evidence="8">Putative BAP170</fullName>
    </submittedName>
    <submittedName>
        <fullName evidence="7">Putative BRD</fullName>
    </submittedName>
</protein>
<dbReference type="GO" id="GO:0006325">
    <property type="term" value="P:chromatin organization"/>
    <property type="evidence" value="ECO:0007669"/>
    <property type="project" value="UniProtKB-KW"/>
</dbReference>
<feature type="compositionally biased region" description="Low complexity" evidence="5">
    <location>
        <begin position="1689"/>
        <end position="1705"/>
    </location>
</feature>
<feature type="compositionally biased region" description="Polar residues" evidence="5">
    <location>
        <begin position="1669"/>
        <end position="1688"/>
    </location>
</feature>
<dbReference type="Gene3D" id="1.25.10.10">
    <property type="entry name" value="Leucine-rich Repeat Variant"/>
    <property type="match status" value="1"/>
</dbReference>
<feature type="region of interest" description="Disordered" evidence="5">
    <location>
        <begin position="1878"/>
        <end position="1902"/>
    </location>
</feature>
<feature type="compositionally biased region" description="Polar residues" evidence="5">
    <location>
        <begin position="628"/>
        <end position="645"/>
    </location>
</feature>
<dbReference type="EMBL" id="FX985663">
    <property type="protein sequence ID" value="BBA84401.1"/>
    <property type="molecule type" value="mRNA"/>
</dbReference>
<feature type="compositionally biased region" description="Polar residues" evidence="5">
    <location>
        <begin position="1273"/>
        <end position="1282"/>
    </location>
</feature>
<organism evidence="8">
    <name type="scientific">Reticulitermes speratus</name>
    <dbReference type="NCBI Taxonomy" id="60591"/>
    <lineage>
        <taxon>Eukaryota</taxon>
        <taxon>Metazoa</taxon>
        <taxon>Ecdysozoa</taxon>
        <taxon>Arthropoda</taxon>
        <taxon>Hexapoda</taxon>
        <taxon>Insecta</taxon>
        <taxon>Pterygota</taxon>
        <taxon>Neoptera</taxon>
        <taxon>Polyneoptera</taxon>
        <taxon>Dictyoptera</taxon>
        <taxon>Blattodea</taxon>
        <taxon>Blattoidea</taxon>
        <taxon>Termitoidae</taxon>
        <taxon>Rhinotermitidae</taxon>
        <taxon>Reticulitermes</taxon>
        <taxon>Frontotermes</taxon>
    </lineage>
</organism>
<dbReference type="EMBL" id="FX985670">
    <property type="protein sequence ID" value="BBA84408.1"/>
    <property type="molecule type" value="mRNA"/>
</dbReference>
<dbReference type="InterPro" id="IPR013087">
    <property type="entry name" value="Znf_C2H2_type"/>
</dbReference>
<keyword evidence="2" id="KW-0805">Transcription regulation</keyword>
<feature type="region of interest" description="Disordered" evidence="5">
    <location>
        <begin position="664"/>
        <end position="731"/>
    </location>
</feature>
<feature type="region of interest" description="Disordered" evidence="5">
    <location>
        <begin position="622"/>
        <end position="645"/>
    </location>
</feature>
<feature type="compositionally biased region" description="Low complexity" evidence="5">
    <location>
        <begin position="836"/>
        <end position="850"/>
    </location>
</feature>
<dbReference type="InterPro" id="IPR003150">
    <property type="entry name" value="DNA-bd_RFX"/>
</dbReference>
<evidence type="ECO:0000313" key="8">
    <source>
        <dbReference type="EMBL" id="BBA84408.1"/>
    </source>
</evidence>
<feature type="compositionally biased region" description="Polar residues" evidence="5">
    <location>
        <begin position="1056"/>
        <end position="1084"/>
    </location>
</feature>
<feature type="compositionally biased region" description="Low complexity" evidence="5">
    <location>
        <begin position="480"/>
        <end position="496"/>
    </location>
</feature>
<feature type="region of interest" description="Disordered" evidence="5">
    <location>
        <begin position="480"/>
        <end position="502"/>
    </location>
</feature>
<feature type="region of interest" description="Disordered" evidence="5">
    <location>
        <begin position="1010"/>
        <end position="1084"/>
    </location>
</feature>
<evidence type="ECO:0000256" key="2">
    <source>
        <dbReference type="ARBA" id="ARBA00023015"/>
    </source>
</evidence>
<dbReference type="InterPro" id="IPR016024">
    <property type="entry name" value="ARM-type_fold"/>
</dbReference>
<evidence type="ECO:0000256" key="4">
    <source>
        <dbReference type="ARBA" id="ARBA00023242"/>
    </source>
</evidence>
<evidence type="ECO:0000313" key="7">
    <source>
        <dbReference type="EMBL" id="BBA84401.1"/>
    </source>
</evidence>
<keyword evidence="3" id="KW-0804">Transcription</keyword>
<feature type="region of interest" description="Disordered" evidence="5">
    <location>
        <begin position="1608"/>
        <end position="1789"/>
    </location>
</feature>
<feature type="compositionally biased region" description="Polar residues" evidence="5">
    <location>
        <begin position="712"/>
        <end position="724"/>
    </location>
</feature>
<name>A0A347ZJA2_9NEOP</name>
<feature type="compositionally biased region" description="Pro residues" evidence="5">
    <location>
        <begin position="1887"/>
        <end position="1898"/>
    </location>
</feature>
<feature type="compositionally biased region" description="Low complexity" evidence="5">
    <location>
        <begin position="677"/>
        <end position="687"/>
    </location>
</feature>
<dbReference type="PANTHER" id="PTHR22970">
    <property type="entry name" value="AT-RICH INTERACTIVE DOMAIN-CONTAINING PROTEIN 2"/>
    <property type="match status" value="1"/>
</dbReference>
<dbReference type="Gene3D" id="1.10.10.10">
    <property type="entry name" value="Winged helix-like DNA-binding domain superfamily/Winged helix DNA-binding domain"/>
    <property type="match status" value="1"/>
</dbReference>
<feature type="compositionally biased region" description="Low complexity" evidence="5">
    <location>
        <begin position="1645"/>
        <end position="1661"/>
    </location>
</feature>
<dbReference type="PANTHER" id="PTHR22970:SF14">
    <property type="entry name" value="AT-RICH INTERACTIVE DOMAIN-CONTAINING PROTEIN 2"/>
    <property type="match status" value="1"/>
</dbReference>
<feature type="compositionally biased region" description="Polar residues" evidence="5">
    <location>
        <begin position="1745"/>
        <end position="1783"/>
    </location>
</feature>
<feature type="domain" description="RFX-type winged-helix" evidence="6">
    <location>
        <begin position="568"/>
        <end position="656"/>
    </location>
</feature>
<dbReference type="InterPro" id="IPR052406">
    <property type="entry name" value="Chromatin_Remodeling_Comp"/>
</dbReference>
<keyword evidence="4" id="KW-0539">Nucleus</keyword>
<dbReference type="InterPro" id="IPR011989">
    <property type="entry name" value="ARM-like"/>
</dbReference>
<evidence type="ECO:0000259" key="6">
    <source>
        <dbReference type="PROSITE" id="PS51526"/>
    </source>
</evidence>
<feature type="region of interest" description="Disordered" evidence="5">
    <location>
        <begin position="836"/>
        <end position="895"/>
    </location>
</feature>
<feature type="region of interest" description="Disordered" evidence="5">
    <location>
        <begin position="1921"/>
        <end position="1951"/>
    </location>
</feature>
<keyword evidence="1" id="KW-0156">Chromatin regulator</keyword>
<evidence type="ECO:0000256" key="5">
    <source>
        <dbReference type="SAM" id="MobiDB-lite"/>
    </source>
</evidence>
<evidence type="ECO:0000256" key="3">
    <source>
        <dbReference type="ARBA" id="ARBA00023163"/>
    </source>
</evidence>
<accession>A0A347ZJA2</accession>
<dbReference type="InterPro" id="IPR036388">
    <property type="entry name" value="WH-like_DNA-bd_sf"/>
</dbReference>
<feature type="compositionally biased region" description="Low complexity" evidence="5">
    <location>
        <begin position="858"/>
        <end position="871"/>
    </location>
</feature>
<gene>
    <name evidence="8" type="primary">BAP170</name>
    <name evidence="7" type="synonym">BRD</name>
</gene>
<dbReference type="GO" id="GO:0003677">
    <property type="term" value="F:DNA binding"/>
    <property type="evidence" value="ECO:0007669"/>
    <property type="project" value="InterPro"/>
</dbReference>
<feature type="region of interest" description="Disordered" evidence="5">
    <location>
        <begin position="768"/>
        <end position="797"/>
    </location>
</feature>
<feature type="compositionally biased region" description="Low complexity" evidence="5">
    <location>
        <begin position="1326"/>
        <end position="1341"/>
    </location>
</feature>
<feature type="region of interest" description="Disordered" evidence="5">
    <location>
        <begin position="1267"/>
        <end position="1341"/>
    </location>
</feature>